<evidence type="ECO:0000259" key="10">
    <source>
        <dbReference type="PROSITE" id="PS50522"/>
    </source>
</evidence>
<feature type="binding site" evidence="9">
    <location>
        <position position="359"/>
    </location>
    <ligand>
        <name>Mg(2+)</name>
        <dbReference type="ChEBI" id="CHEBI:18420"/>
        <label>2</label>
    </ligand>
</feature>
<keyword evidence="2 11" id="KW-0696">RNA-directed RNA polymerase</keyword>
<dbReference type="GO" id="GO:0046872">
    <property type="term" value="F:metal ion binding"/>
    <property type="evidence" value="ECO:0007669"/>
    <property type="project" value="UniProtKB-KW"/>
</dbReference>
<feature type="binding site" evidence="9">
    <location>
        <position position="272"/>
    </location>
    <ligand>
        <name>Mg(2+)</name>
        <dbReference type="ChEBI" id="CHEBI:18420"/>
        <label>2</label>
    </ligand>
</feature>
<organism evidence="11">
    <name type="scientific">Leviviridae sp</name>
    <dbReference type="NCBI Taxonomy" id="2027243"/>
    <lineage>
        <taxon>Viruses</taxon>
        <taxon>Riboviria</taxon>
        <taxon>Orthornavirae</taxon>
        <taxon>Lenarviricota</taxon>
        <taxon>Leviviricetes</taxon>
        <taxon>Norzivirales</taxon>
        <taxon>Fiersviridae</taxon>
    </lineage>
</organism>
<dbReference type="InterPro" id="IPR043502">
    <property type="entry name" value="DNA/RNA_pol_sf"/>
</dbReference>
<name>A0A514D781_9VIRU</name>
<comment type="cofactor">
    <cofactor evidence="9">
        <name>Mg(2+)</name>
        <dbReference type="ChEBI" id="CHEBI:18420"/>
    </cofactor>
    <text evidence="9">Binds 2 Mg(2+) per subunit.</text>
</comment>
<dbReference type="EC" id="2.7.7.48" evidence="1"/>
<feature type="domain" description="RdRp catalytic" evidence="10">
    <location>
        <begin position="257"/>
        <end position="391"/>
    </location>
</feature>
<keyword evidence="6" id="KW-0693">Viral RNA replication</keyword>
<evidence type="ECO:0000313" key="11">
    <source>
        <dbReference type="EMBL" id="QDH89456.1"/>
    </source>
</evidence>
<gene>
    <name evidence="11" type="ORF">H2Rhizo31670_000001</name>
</gene>
<protein>
    <recommendedName>
        <fullName evidence="1">RNA-directed RNA polymerase</fullName>
        <ecNumber evidence="1">2.7.7.48</ecNumber>
    </recommendedName>
    <alternativeName>
        <fullName evidence="7">RNA replicase beta chain</fullName>
    </alternativeName>
</protein>
<evidence type="ECO:0000256" key="7">
    <source>
        <dbReference type="ARBA" id="ARBA00030248"/>
    </source>
</evidence>
<dbReference type="PROSITE" id="PS50522">
    <property type="entry name" value="RDRP_PHAGE"/>
    <property type="match status" value="1"/>
</dbReference>
<sequence>MSDSLNTSSRALLPYLEQLGTPRALTVALMLRFKDIGGILSLKTDPRHYCNAESFLRDSAATNLLKKAQLPPPPGIDRRAAALKKWWDGERSCYRTNERLSRFLYGGVSTPEDEAVNRFFLLVRKKILEWLGPSPPDLDEIRGKFGPGATFSDRGRLTTVPDKITSTPTLTASACWYMLPYMQTHWGRVNYTKKRGVSWVRGNRYLTVPKTGLIDRSIAVEPAINLFYQLGLGTSIRNRLRSRARWDLDRAQDIHRAMAQTSSITREFCTLDLSNASDTVSLELVRLLLPPAWFREFNALRSPFTFVDGRWCKLEKFSSMGNGFTFELETLIFAALMSVLLIQNGRSGRLGVDVFVFGDDILIPDDLASQAEVVLRYCGFSLNREKSFSGSVGFRESCGGDFFEGADVRSYYIKELRDDPWQLLPDYNGMRRTLSKLQALTGVRDYSGLRGIFSVIPTVINRCRGPQDLGDIVLHTDDPSEWRIKWKEGIRYFRCVVRVSRFTPWHHWKPDVVLASALYGVGDGRLGVLPRDPPFSFKVKWVPLS</sequence>
<evidence type="ECO:0000256" key="3">
    <source>
        <dbReference type="ARBA" id="ARBA00022679"/>
    </source>
</evidence>
<evidence type="ECO:0000256" key="6">
    <source>
        <dbReference type="ARBA" id="ARBA00022953"/>
    </source>
</evidence>
<accession>A0A514D781</accession>
<keyword evidence="3" id="KW-0808">Transferase</keyword>
<dbReference type="EMBL" id="MN034826">
    <property type="protein sequence ID" value="QDH89456.1"/>
    <property type="molecule type" value="Genomic_RNA"/>
</dbReference>
<dbReference type="GO" id="GO:0003968">
    <property type="term" value="F:RNA-directed RNA polymerase activity"/>
    <property type="evidence" value="ECO:0007669"/>
    <property type="project" value="UniProtKB-KW"/>
</dbReference>
<dbReference type="SUPFAM" id="SSF56672">
    <property type="entry name" value="DNA/RNA polymerases"/>
    <property type="match status" value="1"/>
</dbReference>
<reference evidence="11" key="1">
    <citation type="submission" date="2019-05" db="EMBL/GenBank/DDBJ databases">
        <title>Metatranscriptomic reconstruction reveals RNA viruses with the potential to shape carbon cycling in soil.</title>
        <authorList>
            <person name="Starr E.P."/>
            <person name="Nuccio E."/>
            <person name="Pett-Ridge J."/>
            <person name="Banfield J.F."/>
            <person name="Firestone M.K."/>
        </authorList>
    </citation>
    <scope>NUCLEOTIDE SEQUENCE</scope>
    <source>
        <strain evidence="11">H2_Rhizo_31_scaffold_670</strain>
    </source>
</reference>
<dbReference type="GO" id="GO:0039694">
    <property type="term" value="P:viral RNA genome replication"/>
    <property type="evidence" value="ECO:0007669"/>
    <property type="project" value="InterPro"/>
</dbReference>
<evidence type="ECO:0000256" key="4">
    <source>
        <dbReference type="ARBA" id="ARBA00022695"/>
    </source>
</evidence>
<dbReference type="InterPro" id="IPR007096">
    <property type="entry name" value="RNA-dir_Rpol_cat_phage"/>
</dbReference>
<dbReference type="Pfam" id="PF03431">
    <property type="entry name" value="RNA_replicase_B"/>
    <property type="match status" value="1"/>
</dbReference>
<keyword evidence="4" id="KW-0548">Nucleotidyltransferase</keyword>
<evidence type="ECO:0000256" key="2">
    <source>
        <dbReference type="ARBA" id="ARBA00022484"/>
    </source>
</evidence>
<proteinExistence type="predicted"/>
<dbReference type="GO" id="GO:0000166">
    <property type="term" value="F:nucleotide binding"/>
    <property type="evidence" value="ECO:0007669"/>
    <property type="project" value="UniProtKB-KW"/>
</dbReference>
<evidence type="ECO:0000256" key="9">
    <source>
        <dbReference type="PIRSR" id="PIRSR605093-1"/>
    </source>
</evidence>
<feature type="binding site" evidence="9">
    <location>
        <position position="360"/>
    </location>
    <ligand>
        <name>Mg(2+)</name>
        <dbReference type="ChEBI" id="CHEBI:18420"/>
        <label>2</label>
    </ligand>
</feature>
<comment type="catalytic activity">
    <reaction evidence="8">
        <text>RNA(n) + a ribonucleoside 5'-triphosphate = RNA(n+1) + diphosphate</text>
        <dbReference type="Rhea" id="RHEA:21248"/>
        <dbReference type="Rhea" id="RHEA-COMP:14527"/>
        <dbReference type="Rhea" id="RHEA-COMP:17342"/>
        <dbReference type="ChEBI" id="CHEBI:33019"/>
        <dbReference type="ChEBI" id="CHEBI:61557"/>
        <dbReference type="ChEBI" id="CHEBI:140395"/>
        <dbReference type="EC" id="2.7.7.48"/>
    </reaction>
</comment>
<evidence type="ECO:0000256" key="5">
    <source>
        <dbReference type="ARBA" id="ARBA00022741"/>
    </source>
</evidence>
<keyword evidence="9" id="KW-0460">Magnesium</keyword>
<keyword evidence="9" id="KW-0479">Metal-binding</keyword>
<evidence type="ECO:0000256" key="8">
    <source>
        <dbReference type="ARBA" id="ARBA00048744"/>
    </source>
</evidence>
<keyword evidence="5" id="KW-0547">Nucleotide-binding</keyword>
<dbReference type="InterPro" id="IPR005093">
    <property type="entry name" value="RNArep_beta"/>
</dbReference>
<evidence type="ECO:0000256" key="1">
    <source>
        <dbReference type="ARBA" id="ARBA00012494"/>
    </source>
</evidence>